<dbReference type="RefSeq" id="WP_034824917.1">
    <property type="nucleotide sequence ID" value="NZ_AWFA01000008.1"/>
</dbReference>
<dbReference type="STRING" id="1280941.HY2_09830"/>
<evidence type="ECO:0000313" key="1">
    <source>
        <dbReference type="EMBL" id="RAN32264.1"/>
    </source>
</evidence>
<proteinExistence type="predicted"/>
<gene>
    <name evidence="1" type="ORF">HY3_02765</name>
</gene>
<dbReference type="Proteomes" id="UP000249123">
    <property type="component" value="Unassembled WGS sequence"/>
</dbReference>
<reference evidence="1 2" key="1">
    <citation type="submission" date="2013-04" db="EMBL/GenBank/DDBJ databases">
        <title>Hyphomonas sp. T24B3 Genome Sequencing.</title>
        <authorList>
            <person name="Lai Q."/>
            <person name="Shao Z."/>
        </authorList>
    </citation>
    <scope>NUCLEOTIDE SEQUENCE [LARGE SCALE GENOMIC DNA]</scope>
    <source>
        <strain evidence="1 2">T24B3</strain>
    </source>
</reference>
<evidence type="ECO:0000313" key="2">
    <source>
        <dbReference type="Proteomes" id="UP000249123"/>
    </source>
</evidence>
<dbReference type="EMBL" id="AWFB01000034">
    <property type="protein sequence ID" value="RAN32264.1"/>
    <property type="molecule type" value="Genomic_DNA"/>
</dbReference>
<accession>A0A062U1H9</accession>
<organism evidence="1 2">
    <name type="scientific">Hyphomonas pacifica</name>
    <dbReference type="NCBI Taxonomy" id="1280941"/>
    <lineage>
        <taxon>Bacteria</taxon>
        <taxon>Pseudomonadati</taxon>
        <taxon>Pseudomonadota</taxon>
        <taxon>Alphaproteobacteria</taxon>
        <taxon>Hyphomonadales</taxon>
        <taxon>Hyphomonadaceae</taxon>
        <taxon>Hyphomonas</taxon>
    </lineage>
</organism>
<protein>
    <submittedName>
        <fullName evidence="1">Uncharacterized protein</fullName>
    </submittedName>
</protein>
<sequence length="163" mass="17650">MKEAWRRWKALIAASLIAPILATTLSATLLAMLVFPELIFQVEVTSDVHRDASLREVATSLVGFALMGLAFGVMLGWPAMIIGGVPLHAFLVRIHRTGFLIYALSGALLGTLVMLVYFFGTSGFRDPVSVLTSGPILLSGPLTGLLTAAQFWLIRRPDRILVS</sequence>
<dbReference type="OrthoDB" id="7620030at2"/>
<name>A0A062U1H9_9PROT</name>
<dbReference type="AlphaFoldDB" id="A0A062U1H9"/>
<comment type="caution">
    <text evidence="1">The sequence shown here is derived from an EMBL/GenBank/DDBJ whole genome shotgun (WGS) entry which is preliminary data.</text>
</comment>
<keyword evidence="2" id="KW-1185">Reference proteome</keyword>